<dbReference type="RefSeq" id="WP_059427001.1">
    <property type="nucleotide sequence ID" value="NZ_FAUT01000001.1"/>
</dbReference>
<dbReference type="AlphaFoldDB" id="A0A0S4RWQ1"/>
<name>A0A0S4RWQ1_CAMHY</name>
<evidence type="ECO:0000313" key="6">
    <source>
        <dbReference type="Proteomes" id="UP000052257"/>
    </source>
</evidence>
<evidence type="ECO:0000256" key="1">
    <source>
        <dbReference type="SAM" id="Coils"/>
    </source>
</evidence>
<dbReference type="EMBL" id="FAVB01000001">
    <property type="protein sequence ID" value="CUU68555.1"/>
    <property type="molecule type" value="Genomic_DNA"/>
</dbReference>
<dbReference type="Pfam" id="PF04350">
    <property type="entry name" value="PilO"/>
    <property type="match status" value="1"/>
</dbReference>
<dbReference type="GO" id="GO:0043107">
    <property type="term" value="P:type IV pilus-dependent motility"/>
    <property type="evidence" value="ECO:0007669"/>
    <property type="project" value="InterPro"/>
</dbReference>
<evidence type="ECO:0000313" key="3">
    <source>
        <dbReference type="EMBL" id="CUU68555.1"/>
    </source>
</evidence>
<sequence>MNIEELILKLDGYFANKKPSEIKLIFIATFFIICYVAYMSLYDISDEYRRQNIINKENLEKSYMELPTPKYLDEVISKKQKELENSLVQLKALKANNNFLNTELKKLSTSFFDTNDQNSFLNYISKQAEQNSINITNITNNTKPLLQLFTMDKIYDFRITFNSGFTNLLKYVNSLEELNLVIDIDNIDLNASGSSITGSMDISTWGIKYQ</sequence>
<feature type="transmembrane region" description="Helical" evidence="2">
    <location>
        <begin position="22"/>
        <end position="41"/>
    </location>
</feature>
<protein>
    <recommendedName>
        <fullName evidence="7">Pilus assembly protein PilO</fullName>
    </recommendedName>
</protein>
<dbReference type="Gene3D" id="3.30.70.60">
    <property type="match status" value="1"/>
</dbReference>
<dbReference type="GeneID" id="29473224"/>
<feature type="coiled-coil region" evidence="1">
    <location>
        <begin position="76"/>
        <end position="110"/>
    </location>
</feature>
<evidence type="ECO:0000313" key="4">
    <source>
        <dbReference type="EMBL" id="CUU78708.1"/>
    </source>
</evidence>
<dbReference type="InterPro" id="IPR007445">
    <property type="entry name" value="PilO"/>
</dbReference>
<evidence type="ECO:0000256" key="2">
    <source>
        <dbReference type="SAM" id="Phobius"/>
    </source>
</evidence>
<comment type="caution">
    <text evidence="3">The sequence shown here is derived from an EMBL/GenBank/DDBJ whole genome shotgun (WGS) entry which is preliminary data.</text>
</comment>
<proteinExistence type="predicted"/>
<gene>
    <name evidence="3" type="ORF">ERS686654_00092</name>
    <name evidence="4" type="ORF">ERS739220_01003</name>
</gene>
<accession>A0A9W5ARE1</accession>
<dbReference type="Proteomes" id="UP000052237">
    <property type="component" value="Unassembled WGS sequence"/>
</dbReference>
<keyword evidence="1" id="KW-0175">Coiled coil</keyword>
<keyword evidence="2" id="KW-1133">Transmembrane helix</keyword>
<keyword evidence="2" id="KW-0472">Membrane</keyword>
<keyword evidence="2" id="KW-0812">Transmembrane</keyword>
<organism evidence="3 5">
    <name type="scientific">Campylobacter hyointestinalis subsp. hyointestinalis</name>
    <dbReference type="NCBI Taxonomy" id="91352"/>
    <lineage>
        <taxon>Bacteria</taxon>
        <taxon>Pseudomonadati</taxon>
        <taxon>Campylobacterota</taxon>
        <taxon>Epsilonproteobacteria</taxon>
        <taxon>Campylobacterales</taxon>
        <taxon>Campylobacteraceae</taxon>
        <taxon>Campylobacter</taxon>
    </lineage>
</organism>
<dbReference type="GO" id="GO:0043683">
    <property type="term" value="P:type IV pilus assembly"/>
    <property type="evidence" value="ECO:0007669"/>
    <property type="project" value="InterPro"/>
</dbReference>
<dbReference type="EMBL" id="FAUW01000002">
    <property type="protein sequence ID" value="CUU78708.1"/>
    <property type="molecule type" value="Genomic_DNA"/>
</dbReference>
<dbReference type="Proteomes" id="UP000052257">
    <property type="component" value="Unassembled WGS sequence"/>
</dbReference>
<dbReference type="InterPro" id="IPR014717">
    <property type="entry name" value="Transl_elong_EF1B/ribsomal_bS6"/>
</dbReference>
<evidence type="ECO:0008006" key="7">
    <source>
        <dbReference type="Google" id="ProtNLM"/>
    </source>
</evidence>
<keyword evidence="5" id="KW-1185">Reference proteome</keyword>
<accession>A0A0S4RWQ1</accession>
<evidence type="ECO:0000313" key="5">
    <source>
        <dbReference type="Proteomes" id="UP000052237"/>
    </source>
</evidence>
<reference evidence="5 6" key="1">
    <citation type="submission" date="2015-11" db="EMBL/GenBank/DDBJ databases">
        <authorList>
            <consortium name="Pathogen Informatics"/>
        </authorList>
    </citation>
    <scope>NUCLEOTIDE SEQUENCE [LARGE SCALE GENOMIC DNA]</scope>
    <source>
        <strain evidence="3 5">006A-0059</strain>
        <strain evidence="4 6">006A-0191</strain>
    </source>
</reference>